<gene>
    <name evidence="1" type="ORF">IV50_GL000851</name>
    <name evidence="2" type="ORF">NCTC13645_00731</name>
</gene>
<dbReference type="EMBL" id="JQBM01000002">
    <property type="protein sequence ID" value="KRN46572.1"/>
    <property type="molecule type" value="Genomic_DNA"/>
</dbReference>
<protein>
    <recommendedName>
        <fullName evidence="5">DUF600 family protein</fullName>
    </recommendedName>
</protein>
<organism evidence="1 3">
    <name type="scientific">Weissella viridescens</name>
    <name type="common">Lactobacillus viridescens</name>
    <dbReference type="NCBI Taxonomy" id="1629"/>
    <lineage>
        <taxon>Bacteria</taxon>
        <taxon>Bacillati</taxon>
        <taxon>Bacillota</taxon>
        <taxon>Bacilli</taxon>
        <taxon>Lactobacillales</taxon>
        <taxon>Lactobacillaceae</taxon>
        <taxon>Weissella</taxon>
    </lineage>
</organism>
<evidence type="ECO:0000313" key="4">
    <source>
        <dbReference type="Proteomes" id="UP000254621"/>
    </source>
</evidence>
<dbReference type="EMBL" id="UHIV01000001">
    <property type="protein sequence ID" value="SUP52828.1"/>
    <property type="molecule type" value="Genomic_DNA"/>
</dbReference>
<dbReference type="PATRIC" id="fig|1629.5.peg.858"/>
<dbReference type="OrthoDB" id="2451627at2"/>
<evidence type="ECO:0000313" key="2">
    <source>
        <dbReference type="EMBL" id="SUP52828.1"/>
    </source>
</evidence>
<dbReference type="RefSeq" id="WP_057745534.1">
    <property type="nucleotide sequence ID" value="NZ_BJLU01000002.1"/>
</dbReference>
<name>A0A0R2H8W3_WEIVI</name>
<dbReference type="Proteomes" id="UP000254621">
    <property type="component" value="Unassembled WGS sequence"/>
</dbReference>
<keyword evidence="3" id="KW-1185">Reference proteome</keyword>
<reference evidence="2 4" key="2">
    <citation type="submission" date="2018-06" db="EMBL/GenBank/DDBJ databases">
        <authorList>
            <consortium name="Pathogen Informatics"/>
            <person name="Doyle S."/>
        </authorList>
    </citation>
    <scope>NUCLEOTIDE SEQUENCE [LARGE SCALE GENOMIC DNA]</scope>
    <source>
        <strain evidence="2 4">NCTC13645</strain>
    </source>
</reference>
<evidence type="ECO:0000313" key="3">
    <source>
        <dbReference type="Proteomes" id="UP000051992"/>
    </source>
</evidence>
<sequence>MNEFDEKFNAIQTDIMQTVYDDVMEFDLPIEKAYIFGTIARGVNAFYGDYAYEISGEILKPEQVYTKYDNQIDEKKYDRSHLNLLKSIVGDMVDIGKLFVDNGVECPKEYHWVLNIREESMSANYEYDPKSAGDDLNYSDRDAFDDWISAEQCKLDNE</sequence>
<reference evidence="1 3" key="1">
    <citation type="journal article" date="2015" name="Genome Announc.">
        <title>Expanding the biotechnology potential of lactobacilli through comparative genomics of 213 strains and associated genera.</title>
        <authorList>
            <person name="Sun Z."/>
            <person name="Harris H.M."/>
            <person name="McCann A."/>
            <person name="Guo C."/>
            <person name="Argimon S."/>
            <person name="Zhang W."/>
            <person name="Yang X."/>
            <person name="Jeffery I.B."/>
            <person name="Cooney J.C."/>
            <person name="Kagawa T.F."/>
            <person name="Liu W."/>
            <person name="Song Y."/>
            <person name="Salvetti E."/>
            <person name="Wrobel A."/>
            <person name="Rasinkangas P."/>
            <person name="Parkhill J."/>
            <person name="Rea M.C."/>
            <person name="O'Sullivan O."/>
            <person name="Ritari J."/>
            <person name="Douillard F.P."/>
            <person name="Paul Ross R."/>
            <person name="Yang R."/>
            <person name="Briner A.E."/>
            <person name="Felis G.E."/>
            <person name="de Vos W.M."/>
            <person name="Barrangou R."/>
            <person name="Klaenhammer T.R."/>
            <person name="Caufield P.W."/>
            <person name="Cui Y."/>
            <person name="Zhang H."/>
            <person name="O'Toole P.W."/>
        </authorList>
    </citation>
    <scope>NUCLEOTIDE SEQUENCE [LARGE SCALE GENOMIC DNA]</scope>
    <source>
        <strain evidence="1 3">DSM 20410</strain>
    </source>
</reference>
<accession>A0A0R2H8W3</accession>
<evidence type="ECO:0000313" key="1">
    <source>
        <dbReference type="EMBL" id="KRN46572.1"/>
    </source>
</evidence>
<dbReference type="Proteomes" id="UP000051992">
    <property type="component" value="Unassembled WGS sequence"/>
</dbReference>
<proteinExistence type="predicted"/>
<evidence type="ECO:0008006" key="5">
    <source>
        <dbReference type="Google" id="ProtNLM"/>
    </source>
</evidence>
<dbReference type="AlphaFoldDB" id="A0A0R2H8W3"/>